<dbReference type="Proteomes" id="UP000249363">
    <property type="component" value="Unassembled WGS sequence"/>
</dbReference>
<reference evidence="2 3" key="1">
    <citation type="journal article" date="2017" name="Biotechnol. Biofuels">
        <title>Differential beta-glucosidase expression as a function of carbon source availability in Talaromyces amestolkiae: a genomic and proteomic approach.</title>
        <authorList>
            <person name="de Eugenio L.I."/>
            <person name="Mendez-Liter J.A."/>
            <person name="Nieto-Dominguez M."/>
            <person name="Alonso L."/>
            <person name="Gil-Munoz J."/>
            <person name="Barriuso J."/>
            <person name="Prieto A."/>
            <person name="Martinez M.J."/>
        </authorList>
    </citation>
    <scope>NUCLEOTIDE SEQUENCE [LARGE SCALE GENOMIC DNA]</scope>
    <source>
        <strain evidence="2 3">CIB</strain>
    </source>
</reference>
<protein>
    <recommendedName>
        <fullName evidence="1">DUF1996 domain-containing protein</fullName>
    </recommendedName>
</protein>
<comment type="caution">
    <text evidence="2">The sequence shown here is derived from an EMBL/GenBank/DDBJ whole genome shotgun (WGS) entry which is preliminary data.</text>
</comment>
<dbReference type="Pfam" id="PF09362">
    <property type="entry name" value="DUF1996"/>
    <property type="match status" value="1"/>
</dbReference>
<evidence type="ECO:0000313" key="2">
    <source>
        <dbReference type="EMBL" id="RAO68624.1"/>
    </source>
</evidence>
<dbReference type="PANTHER" id="PTHR43662">
    <property type="match status" value="1"/>
</dbReference>
<accession>A0A364KYL7</accession>
<dbReference type="OrthoDB" id="74764at2759"/>
<dbReference type="PANTHER" id="PTHR43662:SF12">
    <property type="entry name" value="DUF1996 DOMAIN-CONTAINING PROTEIN-RELATED"/>
    <property type="match status" value="1"/>
</dbReference>
<sequence>MFSQILKTVAVLAVPTAAQQGYYFVLGSGMPLTIERLDPLLSPGKALSQHVHSVVGGNGFASTMDFAQTQTSTCSTVQPIADKSNYWMPNLYFQDPSNGSFIRVPEQPYHKIYYKYGTGANTYDTDIQEFPEEFRMIAGDATLRAENATSMGPYGSELGWFCHGNGTSEYPDISTVGFPTGFIGCPNGLAAAITMPSCWNGQPFNVSNPSAHMAYPVADYIDGCPETHRVARFPQIFVEYWLNINSFDGLYTAEDSPFMLAMGDKTGFGFHVDFINGWEPGVLNATMPTCTPGNTGVPPLSDPTCFGNRGGIFTDEQMAACMMQPTTGEDSGWTYPDLDNPVGGVLTYGGVLSALPGCQTITTGPDRAVLTTCESTVPTVNG</sequence>
<feature type="domain" description="DUF1996" evidence="1">
    <location>
        <begin position="38"/>
        <end position="278"/>
    </location>
</feature>
<dbReference type="STRING" id="1196081.A0A364KYL7"/>
<evidence type="ECO:0000259" key="1">
    <source>
        <dbReference type="Pfam" id="PF09362"/>
    </source>
</evidence>
<dbReference type="AlphaFoldDB" id="A0A364KYL7"/>
<name>A0A364KYL7_TALAM</name>
<dbReference type="RefSeq" id="XP_040733140.1">
    <property type="nucleotide sequence ID" value="XM_040877023.1"/>
</dbReference>
<proteinExistence type="predicted"/>
<evidence type="ECO:0000313" key="3">
    <source>
        <dbReference type="Proteomes" id="UP000249363"/>
    </source>
</evidence>
<dbReference type="EMBL" id="MIKG01000008">
    <property type="protein sequence ID" value="RAO68624.1"/>
    <property type="molecule type" value="Genomic_DNA"/>
</dbReference>
<organism evidence="2 3">
    <name type="scientific">Talaromyces amestolkiae</name>
    <dbReference type="NCBI Taxonomy" id="1196081"/>
    <lineage>
        <taxon>Eukaryota</taxon>
        <taxon>Fungi</taxon>
        <taxon>Dikarya</taxon>
        <taxon>Ascomycota</taxon>
        <taxon>Pezizomycotina</taxon>
        <taxon>Eurotiomycetes</taxon>
        <taxon>Eurotiomycetidae</taxon>
        <taxon>Eurotiales</taxon>
        <taxon>Trichocomaceae</taxon>
        <taxon>Talaromyces</taxon>
        <taxon>Talaromyces sect. Talaromyces</taxon>
    </lineage>
</organism>
<dbReference type="InterPro" id="IPR018535">
    <property type="entry name" value="DUF1996"/>
</dbReference>
<keyword evidence="3" id="KW-1185">Reference proteome</keyword>
<dbReference type="GeneID" id="63793852"/>
<gene>
    <name evidence="2" type="ORF">BHQ10_004636</name>
</gene>